<dbReference type="Proteomes" id="UP001145799">
    <property type="component" value="Unassembled WGS sequence"/>
</dbReference>
<gene>
    <name evidence="3" type="ORF">J2S69_000897</name>
    <name evidence="2" type="ORF">O2L01_09445</name>
</gene>
<comment type="caution">
    <text evidence="2">The sequence shown here is derived from an EMBL/GenBank/DDBJ whole genome shotgun (WGS) entry which is preliminary data.</text>
</comment>
<dbReference type="RefSeq" id="WP_270121669.1">
    <property type="nucleotide sequence ID" value="NZ_BAAAOM010000002.1"/>
</dbReference>
<reference evidence="3 5" key="2">
    <citation type="submission" date="2023-07" db="EMBL/GenBank/DDBJ databases">
        <title>Sequencing the genomes of 1000 actinobacteria strains.</title>
        <authorList>
            <person name="Klenk H.-P."/>
        </authorList>
    </citation>
    <scope>NUCLEOTIDE SEQUENCE [LARGE SCALE GENOMIC DNA]</scope>
    <source>
        <strain evidence="3 5">DSM 44724</strain>
    </source>
</reference>
<dbReference type="Proteomes" id="UP001183604">
    <property type="component" value="Unassembled WGS sequence"/>
</dbReference>
<dbReference type="EMBL" id="JAPZVQ010000004">
    <property type="protein sequence ID" value="MDA1385206.1"/>
    <property type="molecule type" value="Genomic_DNA"/>
</dbReference>
<keyword evidence="5" id="KW-1185">Reference proteome</keyword>
<proteinExistence type="predicted"/>
<keyword evidence="1" id="KW-0732">Signal</keyword>
<evidence type="ECO:0000313" key="5">
    <source>
        <dbReference type="Proteomes" id="UP001183604"/>
    </source>
</evidence>
<feature type="signal peptide" evidence="1">
    <location>
        <begin position="1"/>
        <end position="24"/>
    </location>
</feature>
<sequence>MTRKSIAWSAGLAAVGTMIAAAVAAAPSGAAPVPAPAPELPLGVPFSFDLVDAEGTVSIDGETYTTGVLEGGMSLVPAAGNCPPTVTPCPTDLLLGDFHLASAVGEATGDFGQLRIDDVGAAVPGGVGFDPLGAYTSPAFGLDLNGERRPDRPGPVHVRSAEPVRLVPADVPAAEGGTLDGFPPRNGVYQLTEPVELIDPDEPATVVAVLESFDGTVSYR</sequence>
<evidence type="ECO:0000313" key="2">
    <source>
        <dbReference type="EMBL" id="MDA1385206.1"/>
    </source>
</evidence>
<dbReference type="AlphaFoldDB" id="A0A9X3PGS4"/>
<reference evidence="2" key="1">
    <citation type="submission" date="2022-12" db="EMBL/GenBank/DDBJ databases">
        <title>Gycomyces niveus sp.nov., a novel actinomycete isolated from soil in Shouguang.</title>
        <authorList>
            <person name="Yang X."/>
        </authorList>
    </citation>
    <scope>NUCLEOTIDE SEQUENCE</scope>
    <source>
        <strain evidence="2">DSM 44724</strain>
    </source>
</reference>
<name>A0A9X3PGS4_9ACTN</name>
<evidence type="ECO:0000256" key="1">
    <source>
        <dbReference type="SAM" id="SignalP"/>
    </source>
</evidence>
<accession>A0A9X3PGS4</accession>
<dbReference type="EMBL" id="JAVDYD010000001">
    <property type="protein sequence ID" value="MDR7337178.1"/>
    <property type="molecule type" value="Genomic_DNA"/>
</dbReference>
<feature type="chain" id="PRO_5040801724" evidence="1">
    <location>
        <begin position="25"/>
        <end position="220"/>
    </location>
</feature>
<organism evidence="2 4">
    <name type="scientific">Glycomyces lechevalierae</name>
    <dbReference type="NCBI Taxonomy" id="256034"/>
    <lineage>
        <taxon>Bacteria</taxon>
        <taxon>Bacillati</taxon>
        <taxon>Actinomycetota</taxon>
        <taxon>Actinomycetes</taxon>
        <taxon>Glycomycetales</taxon>
        <taxon>Glycomycetaceae</taxon>
        <taxon>Glycomyces</taxon>
    </lineage>
</organism>
<evidence type="ECO:0000313" key="3">
    <source>
        <dbReference type="EMBL" id="MDR7337178.1"/>
    </source>
</evidence>
<protein>
    <submittedName>
        <fullName evidence="2">Uncharacterized protein</fullName>
    </submittedName>
</protein>
<evidence type="ECO:0000313" key="4">
    <source>
        <dbReference type="Proteomes" id="UP001145799"/>
    </source>
</evidence>